<organism evidence="3 4">
    <name type="scientific">Thalassoglobus polymorphus</name>
    <dbReference type="NCBI Taxonomy" id="2527994"/>
    <lineage>
        <taxon>Bacteria</taxon>
        <taxon>Pseudomonadati</taxon>
        <taxon>Planctomycetota</taxon>
        <taxon>Planctomycetia</taxon>
        <taxon>Planctomycetales</taxon>
        <taxon>Planctomycetaceae</taxon>
        <taxon>Thalassoglobus</taxon>
    </lineage>
</organism>
<protein>
    <submittedName>
        <fullName evidence="3">SPFH domain / Band 7 family protein</fullName>
    </submittedName>
</protein>
<evidence type="ECO:0000313" key="3">
    <source>
        <dbReference type="EMBL" id="QDT33623.1"/>
    </source>
</evidence>
<evidence type="ECO:0000259" key="1">
    <source>
        <dbReference type="Pfam" id="PF13421"/>
    </source>
</evidence>
<name>A0A517QPW7_9PLAN</name>
<evidence type="ECO:0000313" key="4">
    <source>
        <dbReference type="Proteomes" id="UP000315724"/>
    </source>
</evidence>
<dbReference type="AlphaFoldDB" id="A0A517QPW7"/>
<dbReference type="Pfam" id="PF13421">
    <property type="entry name" value="Band_7_1"/>
    <property type="match status" value="1"/>
</dbReference>
<dbReference type="Proteomes" id="UP000315724">
    <property type="component" value="Chromosome"/>
</dbReference>
<proteinExistence type="predicted"/>
<evidence type="ECO:0000259" key="2">
    <source>
        <dbReference type="Pfam" id="PF14237"/>
    </source>
</evidence>
<reference evidence="3 4" key="1">
    <citation type="submission" date="2019-02" db="EMBL/GenBank/DDBJ databases">
        <title>Deep-cultivation of Planctomycetes and their phenomic and genomic characterization uncovers novel biology.</title>
        <authorList>
            <person name="Wiegand S."/>
            <person name="Jogler M."/>
            <person name="Boedeker C."/>
            <person name="Pinto D."/>
            <person name="Vollmers J."/>
            <person name="Rivas-Marin E."/>
            <person name="Kohn T."/>
            <person name="Peeters S.H."/>
            <person name="Heuer A."/>
            <person name="Rast P."/>
            <person name="Oberbeckmann S."/>
            <person name="Bunk B."/>
            <person name="Jeske O."/>
            <person name="Meyerdierks A."/>
            <person name="Storesund J.E."/>
            <person name="Kallscheuer N."/>
            <person name="Luecker S."/>
            <person name="Lage O.M."/>
            <person name="Pohl T."/>
            <person name="Merkel B.J."/>
            <person name="Hornburger P."/>
            <person name="Mueller R.-W."/>
            <person name="Bruemmer F."/>
            <person name="Labrenz M."/>
            <person name="Spormann A.M."/>
            <person name="Op den Camp H."/>
            <person name="Overmann J."/>
            <person name="Amann R."/>
            <person name="Jetten M.S.M."/>
            <person name="Mascher T."/>
            <person name="Medema M.H."/>
            <person name="Devos D.P."/>
            <person name="Kaster A.-K."/>
            <person name="Ovreas L."/>
            <person name="Rohde M."/>
            <person name="Galperin M.Y."/>
            <person name="Jogler C."/>
        </authorList>
    </citation>
    <scope>NUCLEOTIDE SEQUENCE [LARGE SCALE GENOMIC DNA]</scope>
    <source>
        <strain evidence="3 4">Mal48</strain>
    </source>
</reference>
<keyword evidence="4" id="KW-1185">Reference proteome</keyword>
<dbReference type="KEGG" id="tpol:Mal48_28770"/>
<dbReference type="OrthoDB" id="9788304at2"/>
<dbReference type="RefSeq" id="WP_145200189.1">
    <property type="nucleotide sequence ID" value="NZ_CP036267.1"/>
</dbReference>
<dbReference type="SUPFAM" id="SSF117892">
    <property type="entry name" value="Band 7/SPFH domain"/>
    <property type="match status" value="1"/>
</dbReference>
<sequence>MGLFDKLRAELIDIIEWVDDSRHTIAWRFPRYQNEIKNGAQLIVRPGQMAVFVHRGELADTFGPGHYELKTDNLPILSTLAGWKHGFNSPYKAEVYFVNTRQITDLKWGTPNPIMLRDADFGPIRLRAFGTYTMQAVDPKALLKELIGTDSSFEIDEINELMRSMIASTFADIIGESKISALDLAANYRELSEDLRQSVVEKVDDEYGLNLPQLFIVNVSLPEEVEKAMDTRTSMGVIGDMGRFQQFQMGKAMTAAAENPAGGGASEGMGLGMGFAMANQMVQGMGQAAGAGGAAPPPPPMAATWYVAVNGKSEGPFDLNQMSQGAQAGQVKKETLVWSQAIGDWQPAGQVGALGMIFGPPSPPPPPPAGS</sequence>
<gene>
    <name evidence="3" type="ORF">Mal48_28770</name>
</gene>
<feature type="domain" description="SPFH" evidence="1">
    <location>
        <begin position="26"/>
        <end position="237"/>
    </location>
</feature>
<dbReference type="InterPro" id="IPR033880">
    <property type="entry name" value="SPFH_YdjI"/>
</dbReference>
<dbReference type="Pfam" id="PF14237">
    <property type="entry name" value="GYF_2"/>
    <property type="match status" value="1"/>
</dbReference>
<dbReference type="Gene3D" id="3.30.479.30">
    <property type="entry name" value="Band 7 domain"/>
    <property type="match status" value="1"/>
</dbReference>
<dbReference type="CDD" id="cd03408">
    <property type="entry name" value="SPFH_like_u1"/>
    <property type="match status" value="1"/>
</dbReference>
<dbReference type="PANTHER" id="PTHR37826:SF2">
    <property type="entry name" value="ZINC-RIBBON DOMAIN-CONTAINING PROTEIN"/>
    <property type="match status" value="1"/>
</dbReference>
<dbReference type="InterPro" id="IPR036013">
    <property type="entry name" value="Band_7/SPFH_dom_sf"/>
</dbReference>
<accession>A0A517QPW7</accession>
<dbReference type="PANTHER" id="PTHR37826">
    <property type="entry name" value="FLOTILLIN BAND_7_5 DOMAIN PROTEIN"/>
    <property type="match status" value="1"/>
</dbReference>
<dbReference type="InterPro" id="IPR025640">
    <property type="entry name" value="GYF_2"/>
</dbReference>
<feature type="domain" description="GYF" evidence="2">
    <location>
        <begin position="305"/>
        <end position="353"/>
    </location>
</feature>
<dbReference type="EMBL" id="CP036267">
    <property type="protein sequence ID" value="QDT33623.1"/>
    <property type="molecule type" value="Genomic_DNA"/>
</dbReference>